<accession>K1R1M0</accession>
<evidence type="ECO:0000313" key="1">
    <source>
        <dbReference type="EMBL" id="EKC27596.1"/>
    </source>
</evidence>
<dbReference type="HOGENOM" id="CLU_2981101_0_0_1"/>
<organism evidence="1">
    <name type="scientific">Magallana gigas</name>
    <name type="common">Pacific oyster</name>
    <name type="synonym">Crassostrea gigas</name>
    <dbReference type="NCBI Taxonomy" id="29159"/>
    <lineage>
        <taxon>Eukaryota</taxon>
        <taxon>Metazoa</taxon>
        <taxon>Spiralia</taxon>
        <taxon>Lophotrochozoa</taxon>
        <taxon>Mollusca</taxon>
        <taxon>Bivalvia</taxon>
        <taxon>Autobranchia</taxon>
        <taxon>Pteriomorphia</taxon>
        <taxon>Ostreida</taxon>
        <taxon>Ostreoidea</taxon>
        <taxon>Ostreidae</taxon>
        <taxon>Magallana</taxon>
    </lineage>
</organism>
<dbReference type="InParanoid" id="K1R1M0"/>
<proteinExistence type="predicted"/>
<dbReference type="EMBL" id="JH818930">
    <property type="protein sequence ID" value="EKC27596.1"/>
    <property type="molecule type" value="Genomic_DNA"/>
</dbReference>
<dbReference type="AlphaFoldDB" id="K1R1M0"/>
<name>K1R1M0_MAGGI</name>
<protein>
    <submittedName>
        <fullName evidence="1">Uncharacterized protein</fullName>
    </submittedName>
</protein>
<gene>
    <name evidence="1" type="ORF">CGI_10007047</name>
</gene>
<sequence length="58" mass="6932">MWQDFKFVKKAGVLIVIKLRRLLQEKQLQAVLLYMMITRLKLRGDIISGKERGRTRMI</sequence>
<reference evidence="1" key="1">
    <citation type="journal article" date="2012" name="Nature">
        <title>The oyster genome reveals stress adaptation and complexity of shell formation.</title>
        <authorList>
            <person name="Zhang G."/>
            <person name="Fang X."/>
            <person name="Guo X."/>
            <person name="Li L."/>
            <person name="Luo R."/>
            <person name="Xu F."/>
            <person name="Yang P."/>
            <person name="Zhang L."/>
            <person name="Wang X."/>
            <person name="Qi H."/>
            <person name="Xiong Z."/>
            <person name="Que H."/>
            <person name="Xie Y."/>
            <person name="Holland P.W."/>
            <person name="Paps J."/>
            <person name="Zhu Y."/>
            <person name="Wu F."/>
            <person name="Chen Y."/>
            <person name="Wang J."/>
            <person name="Peng C."/>
            <person name="Meng J."/>
            <person name="Yang L."/>
            <person name="Liu J."/>
            <person name="Wen B."/>
            <person name="Zhang N."/>
            <person name="Huang Z."/>
            <person name="Zhu Q."/>
            <person name="Feng Y."/>
            <person name="Mount A."/>
            <person name="Hedgecock D."/>
            <person name="Xu Z."/>
            <person name="Liu Y."/>
            <person name="Domazet-Loso T."/>
            <person name="Du Y."/>
            <person name="Sun X."/>
            <person name="Zhang S."/>
            <person name="Liu B."/>
            <person name="Cheng P."/>
            <person name="Jiang X."/>
            <person name="Li J."/>
            <person name="Fan D."/>
            <person name="Wang W."/>
            <person name="Fu W."/>
            <person name="Wang T."/>
            <person name="Wang B."/>
            <person name="Zhang J."/>
            <person name="Peng Z."/>
            <person name="Li Y."/>
            <person name="Li N."/>
            <person name="Wang J."/>
            <person name="Chen M."/>
            <person name="He Y."/>
            <person name="Tan F."/>
            <person name="Song X."/>
            <person name="Zheng Q."/>
            <person name="Huang R."/>
            <person name="Yang H."/>
            <person name="Du X."/>
            <person name="Chen L."/>
            <person name="Yang M."/>
            <person name="Gaffney P.M."/>
            <person name="Wang S."/>
            <person name="Luo L."/>
            <person name="She Z."/>
            <person name="Ming Y."/>
            <person name="Huang W."/>
            <person name="Zhang S."/>
            <person name="Huang B."/>
            <person name="Zhang Y."/>
            <person name="Qu T."/>
            <person name="Ni P."/>
            <person name="Miao G."/>
            <person name="Wang J."/>
            <person name="Wang Q."/>
            <person name="Steinberg C.E."/>
            <person name="Wang H."/>
            <person name="Li N."/>
            <person name="Qian L."/>
            <person name="Zhang G."/>
            <person name="Li Y."/>
            <person name="Yang H."/>
            <person name="Liu X."/>
            <person name="Wang J."/>
            <person name="Yin Y."/>
            <person name="Wang J."/>
        </authorList>
    </citation>
    <scope>NUCLEOTIDE SEQUENCE [LARGE SCALE GENOMIC DNA]</scope>
    <source>
        <strain evidence="1">05x7-T-G4-1.051#20</strain>
    </source>
</reference>